<keyword evidence="1" id="KW-0472">Membrane</keyword>
<gene>
    <name evidence="2" type="ORF">DCF19_20370</name>
</gene>
<sequence length="140" mass="16058">MSQASQDFNSRDTEYYMHQIPLYVLEKLNEDEIDSIRSVIYTAVPKSTPKLIDLRFVVDLIVTRYFVVLMIGRDIRKQQRQYPIKGITKIANTIAAILLIIAMSLLISAVTILILYLIKSALGIDLFKGHINEVLFNQNK</sequence>
<evidence type="ECO:0000313" key="2">
    <source>
        <dbReference type="EMBL" id="PZO36886.1"/>
    </source>
</evidence>
<protein>
    <submittedName>
        <fullName evidence="2">Uncharacterized protein</fullName>
    </submittedName>
</protein>
<reference evidence="2 3" key="1">
    <citation type="submission" date="2018-04" db="EMBL/GenBank/DDBJ databases">
        <authorList>
            <person name="Go L.Y."/>
            <person name="Mitchell J.A."/>
        </authorList>
    </citation>
    <scope>NUCLEOTIDE SEQUENCE [LARGE SCALE GENOMIC DNA]</scope>
    <source>
        <strain evidence="2">ULC066bin1</strain>
    </source>
</reference>
<keyword evidence="1" id="KW-0812">Transmembrane</keyword>
<proteinExistence type="predicted"/>
<accession>A0A2W4VX12</accession>
<evidence type="ECO:0000313" key="3">
    <source>
        <dbReference type="Proteomes" id="UP000249467"/>
    </source>
</evidence>
<feature type="transmembrane region" description="Helical" evidence="1">
    <location>
        <begin position="54"/>
        <end position="72"/>
    </location>
</feature>
<dbReference type="EMBL" id="QBML01000036">
    <property type="protein sequence ID" value="PZO36886.1"/>
    <property type="molecule type" value="Genomic_DNA"/>
</dbReference>
<evidence type="ECO:0000256" key="1">
    <source>
        <dbReference type="SAM" id="Phobius"/>
    </source>
</evidence>
<keyword evidence="1" id="KW-1133">Transmembrane helix</keyword>
<name>A0A2W4VX12_9CYAN</name>
<organism evidence="2 3">
    <name type="scientific">Pseudanabaena frigida</name>
    <dbReference type="NCBI Taxonomy" id="945775"/>
    <lineage>
        <taxon>Bacteria</taxon>
        <taxon>Bacillati</taxon>
        <taxon>Cyanobacteriota</taxon>
        <taxon>Cyanophyceae</taxon>
        <taxon>Pseudanabaenales</taxon>
        <taxon>Pseudanabaenaceae</taxon>
        <taxon>Pseudanabaena</taxon>
    </lineage>
</organism>
<dbReference type="Proteomes" id="UP000249467">
    <property type="component" value="Unassembled WGS sequence"/>
</dbReference>
<reference evidence="2 3" key="2">
    <citation type="submission" date="2018-06" db="EMBL/GenBank/DDBJ databases">
        <title>Metagenomic assembly of (sub)arctic Cyanobacteria and their associated microbiome from non-axenic cultures.</title>
        <authorList>
            <person name="Baurain D."/>
        </authorList>
    </citation>
    <scope>NUCLEOTIDE SEQUENCE [LARGE SCALE GENOMIC DNA]</scope>
    <source>
        <strain evidence="2">ULC066bin1</strain>
    </source>
</reference>
<comment type="caution">
    <text evidence="2">The sequence shown here is derived from an EMBL/GenBank/DDBJ whole genome shotgun (WGS) entry which is preliminary data.</text>
</comment>
<dbReference type="AlphaFoldDB" id="A0A2W4VX12"/>
<feature type="transmembrane region" description="Helical" evidence="1">
    <location>
        <begin position="93"/>
        <end position="118"/>
    </location>
</feature>